<evidence type="ECO:0000313" key="14">
    <source>
        <dbReference type="Proteomes" id="UP000647172"/>
    </source>
</evidence>
<feature type="chain" id="PRO_5036720031" description="Fungalysin metallopeptidase (M36)" evidence="12">
    <location>
        <begin position="29"/>
        <end position="957"/>
    </location>
</feature>
<feature type="compositionally biased region" description="Low complexity" evidence="11">
    <location>
        <begin position="423"/>
        <end position="442"/>
    </location>
</feature>
<protein>
    <recommendedName>
        <fullName evidence="15">Fungalysin metallopeptidase (M36)</fullName>
    </recommendedName>
</protein>
<dbReference type="Gene3D" id="1.10.390.10">
    <property type="entry name" value="Neutral Protease Domain 2"/>
    <property type="match status" value="1"/>
</dbReference>
<keyword evidence="6" id="KW-0479">Metal-binding</keyword>
<evidence type="ECO:0000256" key="3">
    <source>
        <dbReference type="ARBA" id="ARBA00006006"/>
    </source>
</evidence>
<sequence length="957" mass="99688">MRLRRRSAVAGILAATTIIAAAPIGATAAPADQPPAAATPLTGEHLDDEYAFVDNRGGSAAPTAGQRSLVRDDNLVTRWNKLGTPASVTPAKGKLAAGLKGDAEAVARGFLKNRVGLFSLKTAAVDDLETVAETKVGNGTVVLLRQRYGGLPAAHDGLVAVAVKGGDVLRVTSSLSPRTAAPAAATLTPDAALAAALQDAGIARDQLADSRVKQVAVPMPGAAPRAAYQVVVLSNDAEHPLGYTTYVDARDGKVLIRENLVNFAEDDPHWKVFPATPTAAGTDTRQLWCATAATGCARQVLDPATGKPWDVDPATGTPTFTSSGNSADAVRLWGNGAPAVPAASRPDREYVYPFTNQWNTSRCDPNALTSPEQADADAATANLFAMHNRMHDWSYGLGFTEATWNLQKTNTGPYGKGGDAERGNAQQGAATATTRNNANQATPPDGMQPTTNMYMWQPFAGSAYPPCVDGDFDMTVIGHEYTHAVSNRMIAGPDSGISSSQGGAMGESWSDLLAMEYLFESGYTPRGNTPYITGAYVTGDLSTGIRNYDMSNSPLNYSNYGYDRGAAVHPDGEIWSATNFDVRRAFVARYGTGTRALQESCAAGATPAAECPGNRRWAQLVFDSFLLAASGSISMLDMRDNMITADALRFDGANADLLWNAFAARGMGAGAASGPSDTDPVPSFASPYADNVEVTFKALGEASGKPVRLYVGDHDFGTVPIADTDPATDLPATVTLAPGTYRFLAIGAGYGHKRFTQTVYPGVTATVGVVMPANLASAASGATISGDGADPGRLTDDAEGTAWTATGGAAGRQVTVDLPAESAKLVSRVQLSAFPGAGAATATMYSTVRQFEILTCNATTGADCASDAGYRVAYASPANAFDTGSFRPKVPNLLIKSFPVRPVLATHVRLRVLTNQCTGNPLYAGERENDPRSASDCASAAPAAANVVAAEFEVFSS</sequence>
<evidence type="ECO:0000256" key="2">
    <source>
        <dbReference type="ARBA" id="ARBA00004613"/>
    </source>
</evidence>
<dbReference type="AlphaFoldDB" id="A0A919MQK6"/>
<comment type="caution">
    <text evidence="13">The sequence shown here is derived from an EMBL/GenBank/DDBJ whole genome shotgun (WGS) entry which is preliminary data.</text>
</comment>
<evidence type="ECO:0000256" key="10">
    <source>
        <dbReference type="ARBA" id="ARBA00023145"/>
    </source>
</evidence>
<evidence type="ECO:0000256" key="6">
    <source>
        <dbReference type="ARBA" id="ARBA00022723"/>
    </source>
</evidence>
<feature type="signal peptide" evidence="12">
    <location>
        <begin position="1"/>
        <end position="28"/>
    </location>
</feature>
<dbReference type="PANTHER" id="PTHR33478:SF1">
    <property type="entry name" value="EXTRACELLULAR METALLOPROTEINASE MEP"/>
    <property type="match status" value="1"/>
</dbReference>
<dbReference type="InterPro" id="IPR027268">
    <property type="entry name" value="Peptidase_M4/M1_CTD_sf"/>
</dbReference>
<name>A0A919MQK6_9ACTN</name>
<dbReference type="InterPro" id="IPR001842">
    <property type="entry name" value="Peptidase_M36"/>
</dbReference>
<dbReference type="RefSeq" id="WP_203770531.1">
    <property type="nucleotide sequence ID" value="NZ_BOMQ01000051.1"/>
</dbReference>
<dbReference type="GO" id="GO:0004222">
    <property type="term" value="F:metalloendopeptidase activity"/>
    <property type="evidence" value="ECO:0007669"/>
    <property type="project" value="InterPro"/>
</dbReference>
<evidence type="ECO:0000256" key="1">
    <source>
        <dbReference type="ARBA" id="ARBA00001947"/>
    </source>
</evidence>
<dbReference type="EMBL" id="BOMQ01000051">
    <property type="protein sequence ID" value="GIE50643.1"/>
    <property type="molecule type" value="Genomic_DNA"/>
</dbReference>
<keyword evidence="9" id="KW-0482">Metalloprotease</keyword>
<keyword evidence="12" id="KW-0732">Signal</keyword>
<keyword evidence="10" id="KW-0865">Zymogen</keyword>
<dbReference type="InterPro" id="IPR006311">
    <property type="entry name" value="TAT_signal"/>
</dbReference>
<dbReference type="SUPFAM" id="SSF55486">
    <property type="entry name" value="Metalloproteases ('zincins'), catalytic domain"/>
    <property type="match status" value="1"/>
</dbReference>
<dbReference type="InterPro" id="IPR050371">
    <property type="entry name" value="Fungal_virulence_M36"/>
</dbReference>
<evidence type="ECO:0000256" key="9">
    <source>
        <dbReference type="ARBA" id="ARBA00023049"/>
    </source>
</evidence>
<dbReference type="GO" id="GO:0005615">
    <property type="term" value="C:extracellular space"/>
    <property type="evidence" value="ECO:0007669"/>
    <property type="project" value="InterPro"/>
</dbReference>
<evidence type="ECO:0000256" key="11">
    <source>
        <dbReference type="SAM" id="MobiDB-lite"/>
    </source>
</evidence>
<dbReference type="PANTHER" id="PTHR33478">
    <property type="entry name" value="EXTRACELLULAR METALLOPROTEINASE MEP"/>
    <property type="match status" value="1"/>
</dbReference>
<evidence type="ECO:0000256" key="5">
    <source>
        <dbReference type="ARBA" id="ARBA00022670"/>
    </source>
</evidence>
<keyword evidence="8" id="KW-0862">Zinc</keyword>
<comment type="similarity">
    <text evidence="3">Belongs to the peptidase M36 family.</text>
</comment>
<dbReference type="Gene3D" id="3.10.170.10">
    <property type="match status" value="1"/>
</dbReference>
<accession>A0A919MQK6</accession>
<dbReference type="Proteomes" id="UP000647172">
    <property type="component" value="Unassembled WGS sequence"/>
</dbReference>
<dbReference type="PROSITE" id="PS51318">
    <property type="entry name" value="TAT"/>
    <property type="match status" value="1"/>
</dbReference>
<keyword evidence="5" id="KW-0645">Protease</keyword>
<evidence type="ECO:0000256" key="4">
    <source>
        <dbReference type="ARBA" id="ARBA00022525"/>
    </source>
</evidence>
<comment type="cofactor">
    <cofactor evidence="1">
        <name>Zn(2+)</name>
        <dbReference type="ChEBI" id="CHEBI:29105"/>
    </cofactor>
</comment>
<evidence type="ECO:0000256" key="7">
    <source>
        <dbReference type="ARBA" id="ARBA00022801"/>
    </source>
</evidence>
<gene>
    <name evidence="13" type="ORF">Ani05nite_41770</name>
</gene>
<comment type="subcellular location">
    <subcellularLocation>
        <location evidence="2">Secreted</location>
    </subcellularLocation>
</comment>
<organism evidence="13 14">
    <name type="scientific">Actinoplanes nipponensis</name>
    <dbReference type="NCBI Taxonomy" id="135950"/>
    <lineage>
        <taxon>Bacteria</taxon>
        <taxon>Bacillati</taxon>
        <taxon>Actinomycetota</taxon>
        <taxon>Actinomycetes</taxon>
        <taxon>Micromonosporales</taxon>
        <taxon>Micromonosporaceae</taxon>
        <taxon>Actinoplanes</taxon>
    </lineage>
</organism>
<dbReference type="GO" id="GO:0006508">
    <property type="term" value="P:proteolysis"/>
    <property type="evidence" value="ECO:0007669"/>
    <property type="project" value="UniProtKB-KW"/>
</dbReference>
<evidence type="ECO:0000256" key="8">
    <source>
        <dbReference type="ARBA" id="ARBA00022833"/>
    </source>
</evidence>
<reference evidence="13" key="1">
    <citation type="submission" date="2021-01" db="EMBL/GenBank/DDBJ databases">
        <title>Whole genome shotgun sequence of Actinoplanes nipponensis NBRC 14063.</title>
        <authorList>
            <person name="Komaki H."/>
            <person name="Tamura T."/>
        </authorList>
    </citation>
    <scope>NUCLEOTIDE SEQUENCE</scope>
    <source>
        <strain evidence="13">NBRC 14063</strain>
    </source>
</reference>
<dbReference type="GO" id="GO:0008270">
    <property type="term" value="F:zinc ion binding"/>
    <property type="evidence" value="ECO:0007669"/>
    <property type="project" value="InterPro"/>
</dbReference>
<keyword evidence="4" id="KW-0964">Secreted</keyword>
<evidence type="ECO:0000256" key="12">
    <source>
        <dbReference type="SAM" id="SignalP"/>
    </source>
</evidence>
<evidence type="ECO:0008006" key="15">
    <source>
        <dbReference type="Google" id="ProtNLM"/>
    </source>
</evidence>
<keyword evidence="7" id="KW-0378">Hydrolase</keyword>
<feature type="region of interest" description="Disordered" evidence="11">
    <location>
        <begin position="410"/>
        <end position="444"/>
    </location>
</feature>
<dbReference type="Pfam" id="PF02128">
    <property type="entry name" value="Peptidase_M36"/>
    <property type="match status" value="1"/>
</dbReference>
<keyword evidence="14" id="KW-1185">Reference proteome</keyword>
<evidence type="ECO:0000313" key="13">
    <source>
        <dbReference type="EMBL" id="GIE50643.1"/>
    </source>
</evidence>
<proteinExistence type="inferred from homology"/>